<proteinExistence type="predicted"/>
<evidence type="ECO:0000313" key="2">
    <source>
        <dbReference type="EMBL" id="KAK9766725.1"/>
    </source>
</evidence>
<dbReference type="SUPFAM" id="SSF47095">
    <property type="entry name" value="HMG-box"/>
    <property type="match status" value="1"/>
</dbReference>
<evidence type="ECO:0008006" key="4">
    <source>
        <dbReference type="Google" id="ProtNLM"/>
    </source>
</evidence>
<accession>A0ABR2WYW8</accession>
<sequence>MNAGIMDTQGDTNIQDSDVSSESSYVGSVSEHESDLGLDLISTTGFGLFLREKRLDYPQEELPRISMKLKDVWMSLPARERIIYDERAKLLDKHESKKAQ</sequence>
<reference evidence="2 3" key="1">
    <citation type="submission" date="2023-04" db="EMBL/GenBank/DDBJ databases">
        <title>Genome of Basidiobolus ranarum AG-B5.</title>
        <authorList>
            <person name="Stajich J.E."/>
            <person name="Carter-House D."/>
            <person name="Gryganskyi A."/>
        </authorList>
    </citation>
    <scope>NUCLEOTIDE SEQUENCE [LARGE SCALE GENOMIC DNA]</scope>
    <source>
        <strain evidence="2 3">AG-B5</strain>
    </source>
</reference>
<comment type="caution">
    <text evidence="2">The sequence shown here is derived from an EMBL/GenBank/DDBJ whole genome shotgun (WGS) entry which is preliminary data.</text>
</comment>
<gene>
    <name evidence="2" type="ORF">K7432_003994</name>
</gene>
<evidence type="ECO:0000256" key="1">
    <source>
        <dbReference type="SAM" id="MobiDB-lite"/>
    </source>
</evidence>
<evidence type="ECO:0000313" key="3">
    <source>
        <dbReference type="Proteomes" id="UP001479436"/>
    </source>
</evidence>
<feature type="compositionally biased region" description="Low complexity" evidence="1">
    <location>
        <begin position="17"/>
        <end position="26"/>
    </location>
</feature>
<dbReference type="InterPro" id="IPR036910">
    <property type="entry name" value="HMG_box_dom_sf"/>
</dbReference>
<name>A0ABR2WYW8_9FUNG</name>
<dbReference type="Proteomes" id="UP001479436">
    <property type="component" value="Unassembled WGS sequence"/>
</dbReference>
<feature type="region of interest" description="Disordered" evidence="1">
    <location>
        <begin position="1"/>
        <end position="26"/>
    </location>
</feature>
<dbReference type="EMBL" id="JASJQH010000130">
    <property type="protein sequence ID" value="KAK9766725.1"/>
    <property type="molecule type" value="Genomic_DNA"/>
</dbReference>
<keyword evidence="3" id="KW-1185">Reference proteome</keyword>
<organism evidence="2 3">
    <name type="scientific">Basidiobolus ranarum</name>
    <dbReference type="NCBI Taxonomy" id="34480"/>
    <lineage>
        <taxon>Eukaryota</taxon>
        <taxon>Fungi</taxon>
        <taxon>Fungi incertae sedis</taxon>
        <taxon>Zoopagomycota</taxon>
        <taxon>Entomophthoromycotina</taxon>
        <taxon>Basidiobolomycetes</taxon>
        <taxon>Basidiobolales</taxon>
        <taxon>Basidiobolaceae</taxon>
        <taxon>Basidiobolus</taxon>
    </lineage>
</organism>
<protein>
    <recommendedName>
        <fullName evidence="4">HMG box domain-containing protein</fullName>
    </recommendedName>
</protein>